<evidence type="ECO:0000259" key="2">
    <source>
        <dbReference type="PROSITE" id="PS50263"/>
    </source>
</evidence>
<dbReference type="AlphaFoldDB" id="A0A255E7L0"/>
<dbReference type="PANTHER" id="PTHR23088">
    <property type="entry name" value="NITRILASE-RELATED"/>
    <property type="match status" value="1"/>
</dbReference>
<dbReference type="Proteomes" id="UP000216533">
    <property type="component" value="Unassembled WGS sequence"/>
</dbReference>
<evidence type="ECO:0000313" key="4">
    <source>
        <dbReference type="Proteomes" id="UP000216533"/>
    </source>
</evidence>
<accession>A0A255E7L0</accession>
<sequence length="268" mass="28243">MRVCLGQITADQDPQANLRLVAEQSAAASEHGADLLVLPEATMASFSAAPRRAAEPEGGPWSQAVAEVARKAGLTIAVGMFTWPDEPAANDRTTNDQRVRNTLLVTDGTDHRSYHKRHLYDAYGFTESRTVAPGDDLLVTEIAGVKVGAAICYDLRFSAQFLALADGGARVIIVAASWAAGPNKADQWRTLARARAMDSTCWVLACGQSAPAQASGPAPLGVGGSLVVDPYGNVVAEAGASPEQLVVDLDLGLVDRARDEVPVLANRR</sequence>
<proteinExistence type="inferred from homology"/>
<name>A0A255E7L0_9ACTN</name>
<dbReference type="PANTHER" id="PTHR23088:SF27">
    <property type="entry name" value="DEAMINATED GLUTATHIONE AMIDASE"/>
    <property type="match status" value="1"/>
</dbReference>
<dbReference type="Pfam" id="PF00795">
    <property type="entry name" value="CN_hydrolase"/>
    <property type="match status" value="1"/>
</dbReference>
<dbReference type="InterPro" id="IPR003010">
    <property type="entry name" value="C-N_Hydrolase"/>
</dbReference>
<gene>
    <name evidence="3" type="ORF">CGZ92_13720</name>
</gene>
<evidence type="ECO:0000256" key="1">
    <source>
        <dbReference type="ARBA" id="ARBA00010613"/>
    </source>
</evidence>
<dbReference type="RefSeq" id="WP_094451934.1">
    <property type="nucleotide sequence ID" value="NZ_NMVI01000029.1"/>
</dbReference>
<dbReference type="Gene3D" id="3.60.110.10">
    <property type="entry name" value="Carbon-nitrogen hydrolase"/>
    <property type="match status" value="1"/>
</dbReference>
<reference evidence="3 4" key="1">
    <citation type="submission" date="2017-07" db="EMBL/GenBank/DDBJ databases">
        <title>Draft whole genome sequences of clinical Proprionibacteriaceae strains.</title>
        <authorList>
            <person name="Bernier A.-M."/>
            <person name="Bernard K."/>
            <person name="Domingo M.-C."/>
        </authorList>
    </citation>
    <scope>NUCLEOTIDE SEQUENCE [LARGE SCALE GENOMIC DNA]</scope>
    <source>
        <strain evidence="3 4">NML 160184</strain>
    </source>
</reference>
<organism evidence="3 4">
    <name type="scientific">Parenemella sanctibonifatiensis</name>
    <dbReference type="NCBI Taxonomy" id="2016505"/>
    <lineage>
        <taxon>Bacteria</taxon>
        <taxon>Bacillati</taxon>
        <taxon>Actinomycetota</taxon>
        <taxon>Actinomycetes</taxon>
        <taxon>Propionibacteriales</taxon>
        <taxon>Propionibacteriaceae</taxon>
        <taxon>Parenemella</taxon>
    </lineage>
</organism>
<dbReference type="PROSITE" id="PS50263">
    <property type="entry name" value="CN_HYDROLASE"/>
    <property type="match status" value="1"/>
</dbReference>
<comment type="caution">
    <text evidence="3">The sequence shown here is derived from an EMBL/GenBank/DDBJ whole genome shotgun (WGS) entry which is preliminary data.</text>
</comment>
<evidence type="ECO:0000313" key="3">
    <source>
        <dbReference type="EMBL" id="OYN84103.1"/>
    </source>
</evidence>
<comment type="similarity">
    <text evidence="1">Belongs to the carbon-nitrogen hydrolase superfamily. NIT1/NIT2 family.</text>
</comment>
<protein>
    <recommendedName>
        <fullName evidence="2">CN hydrolase domain-containing protein</fullName>
    </recommendedName>
</protein>
<dbReference type="InterPro" id="IPR036526">
    <property type="entry name" value="C-N_Hydrolase_sf"/>
</dbReference>
<dbReference type="SUPFAM" id="SSF56317">
    <property type="entry name" value="Carbon-nitrogen hydrolase"/>
    <property type="match status" value="1"/>
</dbReference>
<dbReference type="CDD" id="cd07581">
    <property type="entry name" value="nitrilase_3"/>
    <property type="match status" value="1"/>
</dbReference>
<dbReference type="EMBL" id="NMVI01000029">
    <property type="protein sequence ID" value="OYN84103.1"/>
    <property type="molecule type" value="Genomic_DNA"/>
</dbReference>
<feature type="domain" description="CN hydrolase" evidence="2">
    <location>
        <begin position="1"/>
        <end position="251"/>
    </location>
</feature>